<keyword evidence="1" id="KW-1133">Transmembrane helix</keyword>
<reference evidence="2 3" key="1">
    <citation type="submission" date="2020-08" db="EMBL/GenBank/DDBJ databases">
        <title>Genomic Encyclopedia of Type Strains, Phase IV (KMG-IV): sequencing the most valuable type-strain genomes for metagenomic binning, comparative biology and taxonomic classification.</title>
        <authorList>
            <person name="Goeker M."/>
        </authorList>
    </citation>
    <scope>NUCLEOTIDE SEQUENCE [LARGE SCALE GENOMIC DNA]</scope>
    <source>
        <strain evidence="2 3">DSM 24661</strain>
    </source>
</reference>
<keyword evidence="3" id="KW-1185">Reference proteome</keyword>
<evidence type="ECO:0000313" key="3">
    <source>
        <dbReference type="Proteomes" id="UP000559117"/>
    </source>
</evidence>
<organism evidence="2 3">
    <name type="scientific">Pectinatus brassicae</name>
    <dbReference type="NCBI Taxonomy" id="862415"/>
    <lineage>
        <taxon>Bacteria</taxon>
        <taxon>Bacillati</taxon>
        <taxon>Bacillota</taxon>
        <taxon>Negativicutes</taxon>
        <taxon>Selenomonadales</taxon>
        <taxon>Selenomonadaceae</taxon>
        <taxon>Pectinatus</taxon>
    </lineage>
</organism>
<gene>
    <name evidence="2" type="ORF">HNR32_002783</name>
</gene>
<name>A0A840UN34_9FIRM</name>
<proteinExistence type="predicted"/>
<feature type="transmembrane region" description="Helical" evidence="1">
    <location>
        <begin position="12"/>
        <end position="32"/>
    </location>
</feature>
<dbReference type="Proteomes" id="UP000559117">
    <property type="component" value="Unassembled WGS sequence"/>
</dbReference>
<accession>A0A840UN34</accession>
<evidence type="ECO:0000313" key="2">
    <source>
        <dbReference type="EMBL" id="MBB5337620.1"/>
    </source>
</evidence>
<keyword evidence="1" id="KW-0812">Transmembrane</keyword>
<dbReference type="EMBL" id="JACHFH010000069">
    <property type="protein sequence ID" value="MBB5337620.1"/>
    <property type="molecule type" value="Genomic_DNA"/>
</dbReference>
<dbReference type="RefSeq" id="WP_183863567.1">
    <property type="nucleotide sequence ID" value="NZ_JACHFH010000069.1"/>
</dbReference>
<dbReference type="AlphaFoldDB" id="A0A840UN34"/>
<evidence type="ECO:0000256" key="1">
    <source>
        <dbReference type="SAM" id="Phobius"/>
    </source>
</evidence>
<protein>
    <submittedName>
        <fullName evidence="2">Putative membrane protein YvbJ</fullName>
    </submittedName>
</protein>
<keyword evidence="1" id="KW-0472">Membrane</keyword>
<sequence length="67" mass="7795">MKIPPLSKRMKLYVGLILLIIILGGAAFYKYYWLNTPQYALSRIEKSVQEHDSTEFARYVNIDSVLD</sequence>
<comment type="caution">
    <text evidence="2">The sequence shown here is derived from an EMBL/GenBank/DDBJ whole genome shotgun (WGS) entry which is preliminary data.</text>
</comment>